<dbReference type="NCBIfam" id="TIGR01662">
    <property type="entry name" value="HAD-SF-IIIA"/>
    <property type="match status" value="1"/>
</dbReference>
<proteinExistence type="predicted"/>
<dbReference type="PANTHER" id="PTHR12083:SF9">
    <property type="entry name" value="BIFUNCTIONAL POLYNUCLEOTIDE PHOSPHATASE_KINASE"/>
    <property type="match status" value="1"/>
</dbReference>
<reference evidence="2" key="1">
    <citation type="journal article" date="2005" name="J. Invertebr. Pathol.">
        <title>Molecular characterization of Agrotis segetum nucleopolyhedrovirus from Poland.</title>
        <authorList>
            <person name="Jakubowska A."/>
            <person name="van Oers M.M."/>
            <person name="Ziemnicka J."/>
            <person name="Lipa J.J."/>
            <person name="Vlak J.M."/>
        </authorList>
    </citation>
    <scope>NUCLEOTIDE SEQUENCE [LARGE SCALE GENOMIC DNA]</scope>
</reference>
<reference evidence="1 2" key="2">
    <citation type="journal article" date="2006" name="J. Gen. Virol.">
        <title>Genome sequence of an enhancin gene-rich nucleopolyhedrovirus (NPV) from Agrotis segetum: collinearity with Spodoptera exigua multiple NPV.</title>
        <authorList>
            <person name="Jakubowska A.K."/>
            <person name="Peters S.A."/>
            <person name="Ziemnicka J."/>
            <person name="Vlak J.M."/>
            <person name="van Oers M.M."/>
        </authorList>
    </citation>
    <scope>NUCLEOTIDE SEQUENCE [LARGE SCALE GENOMIC DNA]</scope>
</reference>
<keyword evidence="2" id="KW-1185">Reference proteome</keyword>
<sequence length="362" mass="42034">MSHKISLGGVACTTKSTILRNLKTHLNVRVHMSDYKELHEEFKFDHRVGSLLYAAHRFMKQVECDAEKLSFLSLHIYDRHPMEALVYDTINKKISLEDCREIFNHCVNMGFMRNWKSVIVRIKPGTESFVVAMMKRRNNGIDRIDEQYVREQDERFGLFAQCIGADEYVMDWSGCVSTQQKEVEQYIMHKIYKWSTINMSLYVYEYRMPIITDKIAGFDLDGTLIETRSGDIYARAAIDWKWKYTTVYQSFMNLLNDGYTIVIVTNQLGISTGKVSEHEMKKKVQYVCNALGLPMIVMMASKNDKYRKPATGTMEYLVSRQPNINLNDSFYCGDDVNGTLCSDSGYAKACSVKFIYDFDYFQ</sequence>
<dbReference type="SUPFAM" id="SSF56784">
    <property type="entry name" value="HAD-like"/>
    <property type="match status" value="1"/>
</dbReference>
<organismHost>
    <name type="scientific">Lepidoptera</name>
    <name type="common">moths &amp; butterflies</name>
    <dbReference type="NCBI Taxonomy" id="7088"/>
</organismHost>
<dbReference type="EMBL" id="DQ123841">
    <property type="protein sequence ID" value="AAZ38226.1"/>
    <property type="molecule type" value="Genomic_DNA"/>
</dbReference>
<dbReference type="Proteomes" id="UP000204644">
    <property type="component" value="Segment"/>
</dbReference>
<dbReference type="NCBIfam" id="TIGR01664">
    <property type="entry name" value="DNA-3'-Pase"/>
    <property type="match status" value="1"/>
</dbReference>
<dbReference type="InterPro" id="IPR013954">
    <property type="entry name" value="PNK3P"/>
</dbReference>
<dbReference type="OrthoDB" id="5331at10239"/>
<dbReference type="RefSeq" id="YP_529730.1">
    <property type="nucleotide sequence ID" value="NC_007921.1"/>
</dbReference>
<dbReference type="GO" id="GO:0006281">
    <property type="term" value="P:DNA repair"/>
    <property type="evidence" value="ECO:0007669"/>
    <property type="project" value="TreeGrafter"/>
</dbReference>
<dbReference type="GeneID" id="3974324"/>
<accession>Q287L2</accession>
<dbReference type="GO" id="GO:0046404">
    <property type="term" value="F:ATP-dependent polydeoxyribonucleotide 5'-hydroxyl-kinase activity"/>
    <property type="evidence" value="ECO:0007669"/>
    <property type="project" value="TreeGrafter"/>
</dbReference>
<dbReference type="KEGG" id="vg:3974324"/>
<evidence type="ECO:0000313" key="1">
    <source>
        <dbReference type="EMBL" id="AAZ38226.1"/>
    </source>
</evidence>
<dbReference type="GO" id="GO:0003690">
    <property type="term" value="F:double-stranded DNA binding"/>
    <property type="evidence" value="ECO:0007669"/>
    <property type="project" value="TreeGrafter"/>
</dbReference>
<dbReference type="SUPFAM" id="SSF52540">
    <property type="entry name" value="P-loop containing nucleoside triphosphate hydrolases"/>
    <property type="match status" value="1"/>
</dbReference>
<name>Q287L2_NPVAS</name>
<organism evidence="1 2">
    <name type="scientific">Agrotis segetum nuclear polyhedrosis virus</name>
    <name type="common">AsNPV</name>
    <dbReference type="NCBI Taxonomy" id="1962501"/>
    <lineage>
        <taxon>Viruses</taxon>
        <taxon>Viruses incertae sedis</taxon>
        <taxon>Naldaviricetes</taxon>
        <taxon>Lefavirales</taxon>
        <taxon>Baculoviridae</taxon>
        <taxon>Alphabaculovirus</taxon>
        <taxon>Alphabaculovirus agsegetum</taxon>
    </lineage>
</organism>
<dbReference type="InterPro" id="IPR023214">
    <property type="entry name" value="HAD_sf"/>
</dbReference>
<dbReference type="GO" id="GO:0046403">
    <property type="term" value="F:polynucleotide 3'-phosphatase activity"/>
    <property type="evidence" value="ECO:0007669"/>
    <property type="project" value="TreeGrafter"/>
</dbReference>
<dbReference type="InterPro" id="IPR006549">
    <property type="entry name" value="HAD-SF_hydro_IIIA"/>
</dbReference>
<evidence type="ECO:0000313" key="2">
    <source>
        <dbReference type="Proteomes" id="UP000204644"/>
    </source>
</evidence>
<dbReference type="InterPro" id="IPR036412">
    <property type="entry name" value="HAD-like_sf"/>
</dbReference>
<dbReference type="Gene3D" id="3.40.50.300">
    <property type="entry name" value="P-loop containing nucleotide triphosphate hydrolases"/>
    <property type="match status" value="1"/>
</dbReference>
<dbReference type="InterPro" id="IPR027417">
    <property type="entry name" value="P-loop_NTPase"/>
</dbReference>
<protein>
    <submittedName>
        <fullName evidence="1">ORF-60</fullName>
    </submittedName>
</protein>
<dbReference type="Gene3D" id="3.40.50.1000">
    <property type="entry name" value="HAD superfamily/HAD-like"/>
    <property type="match status" value="1"/>
</dbReference>
<dbReference type="InterPro" id="IPR006551">
    <property type="entry name" value="Polynucleotide_phosphatase"/>
</dbReference>
<dbReference type="PANTHER" id="PTHR12083">
    <property type="entry name" value="BIFUNCTIONAL POLYNUCLEOTIDE PHOSPHATASE/KINASE"/>
    <property type="match status" value="1"/>
</dbReference>
<dbReference type="Pfam" id="PF08645">
    <property type="entry name" value="PNK3P"/>
    <property type="match status" value="1"/>
</dbReference>